<evidence type="ECO:0000313" key="3">
    <source>
        <dbReference type="Proteomes" id="UP000199706"/>
    </source>
</evidence>
<proteinExistence type="predicted"/>
<organism evidence="2 3">
    <name type="scientific">Paraburkholderia phenazinium</name>
    <dbReference type="NCBI Taxonomy" id="60549"/>
    <lineage>
        <taxon>Bacteria</taxon>
        <taxon>Pseudomonadati</taxon>
        <taxon>Pseudomonadota</taxon>
        <taxon>Betaproteobacteria</taxon>
        <taxon>Burkholderiales</taxon>
        <taxon>Burkholderiaceae</taxon>
        <taxon>Paraburkholderia</taxon>
    </lineage>
</organism>
<dbReference type="Proteomes" id="UP000199706">
    <property type="component" value="Unassembled WGS sequence"/>
</dbReference>
<reference evidence="2 3" key="1">
    <citation type="submission" date="2016-10" db="EMBL/GenBank/DDBJ databases">
        <authorList>
            <person name="de Groot N.N."/>
        </authorList>
    </citation>
    <scope>NUCLEOTIDE SEQUENCE [LARGE SCALE GENOMIC DNA]</scope>
    <source>
        <strain evidence="2 3">LMG 2247</strain>
    </source>
</reference>
<name>A0A1G8JSY7_9BURK</name>
<accession>A0A1G8JSY7</accession>
<keyword evidence="1" id="KW-0812">Transmembrane</keyword>
<gene>
    <name evidence="2" type="ORF">SAMN05216466_12132</name>
</gene>
<keyword evidence="1" id="KW-0472">Membrane</keyword>
<sequence length="54" mass="6071">MFNRLVFFSLLALPGAFVVLTLICLNPRYRMKVAQLTGVPDLLSSFERISRQAG</sequence>
<dbReference type="RefSeq" id="WP_175773073.1">
    <property type="nucleotide sequence ID" value="NZ_CADERL010000030.1"/>
</dbReference>
<keyword evidence="1" id="KW-1133">Transmembrane helix</keyword>
<dbReference type="AlphaFoldDB" id="A0A1G8JSY7"/>
<evidence type="ECO:0000256" key="1">
    <source>
        <dbReference type="SAM" id="Phobius"/>
    </source>
</evidence>
<evidence type="ECO:0000313" key="2">
    <source>
        <dbReference type="EMBL" id="SDI34197.1"/>
    </source>
</evidence>
<protein>
    <submittedName>
        <fullName evidence="2">Uncharacterized protein</fullName>
    </submittedName>
</protein>
<dbReference type="EMBL" id="FNCJ01000021">
    <property type="protein sequence ID" value="SDI34197.1"/>
    <property type="molecule type" value="Genomic_DNA"/>
</dbReference>
<feature type="transmembrane region" description="Helical" evidence="1">
    <location>
        <begin position="6"/>
        <end position="25"/>
    </location>
</feature>